<reference evidence="3 5" key="2">
    <citation type="submission" date="2018-12" db="EMBL/GenBank/DDBJ databases">
        <authorList>
            <person name="hu s."/>
            <person name="Xu Y."/>
            <person name="Xu B."/>
            <person name="Li F."/>
        </authorList>
    </citation>
    <scope>NUCLEOTIDE SEQUENCE [LARGE SCALE GENOMIC DNA]</scope>
    <source>
        <strain evidence="3 5">KSW2-17</strain>
    </source>
</reference>
<evidence type="ECO:0000313" key="2">
    <source>
        <dbReference type="EMBL" id="PSL38241.1"/>
    </source>
</evidence>
<evidence type="ECO:0000313" key="5">
    <source>
        <dbReference type="Proteomes" id="UP000268291"/>
    </source>
</evidence>
<sequence length="408" mass="43848">MHIKLRHPALVTATLIAVTASLLAGSVVLTPSATEASQLNSSAQYMRIETPFEHPVDLLDAAQITEVDGFEVVAYRIENSEVAGEYSLGGGQTPAEYRSYFSDRFGTVPEIVAAITLQPSATTEQDISRTPVEVAAPELDAPLVPSDAPAVQDQTAAAARASDSEAAERSALIAPPAGLAWAPDTADLQIWDNGSTIYFGHYYQWTGPDGYPYDLPDHWGMEFGIDVYTDDPILGTRPFCSMGGSDAQDYKHRPFAKNFGYSWVVYSSKIGSQSMSPINNALLGAYADYNDAEDACNRNSITIGLANPWDLEYDTSGAVRLSIDIVAPQGLDTKGFIGGAVQAVSRGMCEDYSWMSLTDCMGVYDEATNPGTGPSKLSRATLSAARYWKGPDLAWVSNDYGTVPPLAY</sequence>
<proteinExistence type="predicted"/>
<dbReference type="EMBL" id="RZGY01000001">
    <property type="protein sequence ID" value="RUQ87220.1"/>
    <property type="molecule type" value="Genomic_DNA"/>
</dbReference>
<feature type="chain" id="PRO_5038578814" evidence="1">
    <location>
        <begin position="25"/>
        <end position="408"/>
    </location>
</feature>
<dbReference type="Proteomes" id="UP000241203">
    <property type="component" value="Unassembled WGS sequence"/>
</dbReference>
<gene>
    <name evidence="2" type="ORF">CLV49_1858</name>
    <name evidence="3" type="ORF">ELQ93_09930</name>
</gene>
<dbReference type="EMBL" id="PYAU01000001">
    <property type="protein sequence ID" value="PSL38241.1"/>
    <property type="molecule type" value="Genomic_DNA"/>
</dbReference>
<evidence type="ECO:0000313" key="3">
    <source>
        <dbReference type="EMBL" id="RUQ87220.1"/>
    </source>
</evidence>
<name>A0A2P8GW95_9MICO</name>
<feature type="signal peptide" evidence="1">
    <location>
        <begin position="1"/>
        <end position="24"/>
    </location>
</feature>
<accession>A0A2P8GW95</accession>
<evidence type="ECO:0000256" key="1">
    <source>
        <dbReference type="SAM" id="SignalP"/>
    </source>
</evidence>
<dbReference type="AlphaFoldDB" id="A0A2P8GW95"/>
<dbReference type="RefSeq" id="WP_106563284.1">
    <property type="nucleotide sequence ID" value="NZ_PYAU01000001.1"/>
</dbReference>
<organism evidence="2 4">
    <name type="scientific">Labedella gwakjiensis</name>
    <dbReference type="NCBI Taxonomy" id="390269"/>
    <lineage>
        <taxon>Bacteria</taxon>
        <taxon>Bacillati</taxon>
        <taxon>Actinomycetota</taxon>
        <taxon>Actinomycetes</taxon>
        <taxon>Micrococcales</taxon>
        <taxon>Microbacteriaceae</taxon>
        <taxon>Labedella</taxon>
    </lineage>
</organism>
<dbReference type="OrthoDB" id="5071480at2"/>
<reference evidence="2 4" key="1">
    <citation type="submission" date="2018-03" db="EMBL/GenBank/DDBJ databases">
        <title>Genomic Encyclopedia of Archaeal and Bacterial Type Strains, Phase II (KMG-II): from individual species to whole genera.</title>
        <authorList>
            <person name="Goeker M."/>
        </authorList>
    </citation>
    <scope>NUCLEOTIDE SEQUENCE [LARGE SCALE GENOMIC DNA]</scope>
    <source>
        <strain evidence="2 4">DSM 21548</strain>
    </source>
</reference>
<keyword evidence="1" id="KW-0732">Signal</keyword>
<comment type="caution">
    <text evidence="2">The sequence shown here is derived from an EMBL/GenBank/DDBJ whole genome shotgun (WGS) entry which is preliminary data.</text>
</comment>
<dbReference type="Proteomes" id="UP000268291">
    <property type="component" value="Unassembled WGS sequence"/>
</dbReference>
<evidence type="ECO:0000313" key="4">
    <source>
        <dbReference type="Proteomes" id="UP000241203"/>
    </source>
</evidence>
<protein>
    <submittedName>
        <fullName evidence="2">Uncharacterized protein</fullName>
    </submittedName>
</protein>
<keyword evidence="5" id="KW-1185">Reference proteome</keyword>